<reference evidence="2 3" key="1">
    <citation type="submission" date="2024-02" db="EMBL/GenBank/DDBJ databases">
        <title>High-quality chromosome-scale genome assembly of Pensacola bahiagrass (Paspalum notatum Flugge var. saurae).</title>
        <authorList>
            <person name="Vega J.M."/>
            <person name="Podio M."/>
            <person name="Orjuela J."/>
            <person name="Siena L.A."/>
            <person name="Pessino S.C."/>
            <person name="Combes M.C."/>
            <person name="Mariac C."/>
            <person name="Albertini E."/>
            <person name="Pupilli F."/>
            <person name="Ortiz J.P.A."/>
            <person name="Leblanc O."/>
        </authorList>
    </citation>
    <scope>NUCLEOTIDE SEQUENCE [LARGE SCALE GENOMIC DNA]</scope>
    <source>
        <strain evidence="2">R1</strain>
        <tissue evidence="2">Leaf</tissue>
    </source>
</reference>
<evidence type="ECO:0000313" key="2">
    <source>
        <dbReference type="EMBL" id="WVZ92796.1"/>
    </source>
</evidence>
<dbReference type="AlphaFoldDB" id="A0AAQ3XAR9"/>
<keyword evidence="3" id="KW-1185">Reference proteome</keyword>
<feature type="region of interest" description="Disordered" evidence="1">
    <location>
        <begin position="40"/>
        <end position="124"/>
    </location>
</feature>
<feature type="compositionally biased region" description="Basic and acidic residues" evidence="1">
    <location>
        <begin position="53"/>
        <end position="84"/>
    </location>
</feature>
<evidence type="ECO:0000313" key="3">
    <source>
        <dbReference type="Proteomes" id="UP001341281"/>
    </source>
</evidence>
<proteinExistence type="predicted"/>
<name>A0AAQ3XAR9_PASNO</name>
<feature type="compositionally biased region" description="Gly residues" evidence="1">
    <location>
        <begin position="40"/>
        <end position="49"/>
    </location>
</feature>
<feature type="region of interest" description="Disordered" evidence="1">
    <location>
        <begin position="140"/>
        <end position="226"/>
    </location>
</feature>
<dbReference type="EMBL" id="CP144753">
    <property type="protein sequence ID" value="WVZ92796.1"/>
    <property type="molecule type" value="Genomic_DNA"/>
</dbReference>
<feature type="compositionally biased region" description="Basic and acidic residues" evidence="1">
    <location>
        <begin position="204"/>
        <end position="214"/>
    </location>
</feature>
<feature type="compositionally biased region" description="Low complexity" evidence="1">
    <location>
        <begin position="168"/>
        <end position="194"/>
    </location>
</feature>
<dbReference type="Proteomes" id="UP001341281">
    <property type="component" value="Chromosome 09"/>
</dbReference>
<evidence type="ECO:0000256" key="1">
    <source>
        <dbReference type="SAM" id="MobiDB-lite"/>
    </source>
</evidence>
<feature type="compositionally biased region" description="Pro residues" evidence="1">
    <location>
        <begin position="143"/>
        <end position="167"/>
    </location>
</feature>
<gene>
    <name evidence="2" type="ORF">U9M48_038836</name>
</gene>
<accession>A0AAQ3XAR9</accession>
<sequence length="226" mass="24177">MKKPRILGERTCGWRRSGCTCDLVGRRPVVAGRELAVLDHGGGNGGRALLGGEKQRESGSGVSDRELERRPVAQCESEARKREAGSVSPYDRPVAMARVMPAAGEQKRGRRRRPRRAPETLLSGPLPASLEDVVLPRRSVPHHPLPPRCHPLFVPPRPPSSWAPPTPAASSSAAAAQSSRRGGGQRRSSMVAARPVPPRVRLRGCSEERGEGGGRRGGSGTHLSVT</sequence>
<organism evidence="2 3">
    <name type="scientific">Paspalum notatum var. saurae</name>
    <dbReference type="NCBI Taxonomy" id="547442"/>
    <lineage>
        <taxon>Eukaryota</taxon>
        <taxon>Viridiplantae</taxon>
        <taxon>Streptophyta</taxon>
        <taxon>Embryophyta</taxon>
        <taxon>Tracheophyta</taxon>
        <taxon>Spermatophyta</taxon>
        <taxon>Magnoliopsida</taxon>
        <taxon>Liliopsida</taxon>
        <taxon>Poales</taxon>
        <taxon>Poaceae</taxon>
        <taxon>PACMAD clade</taxon>
        <taxon>Panicoideae</taxon>
        <taxon>Andropogonodae</taxon>
        <taxon>Paspaleae</taxon>
        <taxon>Paspalinae</taxon>
        <taxon>Paspalum</taxon>
    </lineage>
</organism>
<protein>
    <submittedName>
        <fullName evidence="2">Uncharacterized protein</fullName>
    </submittedName>
</protein>